<sequence>MQRDQLLVNLQTCKFDVVHEVAKFLGYEEADEQEEGWDLCWSDLSVSVERVSRLRPFQRLNHFPGMLEVCRKAALSRHMGRMASRLPEEYDFYPMSLNLPDQLTDLLDALKKNKVKLDQGLPGVQTFILKPSSGTMGRGIHMVQTVPQLSDVDISNVVAQAYIANPLLVDGFKFDMRIYALVMSVDPLKIYLYDEGLARLATVPYQPPNPDNLNTSTMHLTNYSVNKNSSSFMPSESSGTKRPASAVLKQIAERRGYPMDKIVSDISQIIVKTIMAIQPLLAHTYHTAVSSGGRAATCQRASCPCLSLDHISTVGMACTCPPSQCFELLGFDIMLDDKLKPWLIEVNHSPSFACDARIDKQVKFSLLADTLVALDQSPEDKTAYNDAQQRALSERLYAPHALSSSGLRRPLSSVPKSKQLRAATAALDELINTTSSTAWQNEQAAASTSNICTSSGNSASGAGQQSVVERKGVRMMTQLQQSQYQNLQQGVWDCLGPGFMKGRYVLPGNSDMGRYNQIYPHPTGKDRSMYLKILATASDAFADQRCGCAWCARRLRVRHMASTALEIYAATGNQRHRPFSASLLGNLSGARPKQLPVRSVSHHVDGHGGGHGSSTLDTGSSYTTLLKLADEVVLKGSEPGEGPWSGGSSRSSSNASTSSCSLLKPPPGTMAHARPPRSSAPSPLTPTSHQSGSPLKLAQSAAGAGGRSGLESYASLRSEKDVGLSSERAMRHPGVDSTSGGSGHNAPCQDEVISEVLPHPAMHQKMERQLARYLKVLHCSSHKYQGSSVHSGIVSANDLNVLAATAQRPGSAISHSFHLNSNIKNTKQDREGQPAITTADGSINKGGLSEPSQQTSSRPQTAITGSKSSVFIPRVARLGSARSASQRRPVEVIDPELLAMRIKTAAMLSNRFVSCYTYEQGKSSFNSAVRDGFVGSDDADKPVGGKSGGKSRGGSAPIKRIGSIAY</sequence>
<evidence type="ECO:0000256" key="4">
    <source>
        <dbReference type="SAM" id="MobiDB-lite"/>
    </source>
</evidence>
<reference evidence="5 6" key="1">
    <citation type="submission" date="2017-08" db="EMBL/GenBank/DDBJ databases">
        <title>Acidophilic green algal genome provides insights into adaptation to an acidic environment.</title>
        <authorList>
            <person name="Hirooka S."/>
            <person name="Hirose Y."/>
            <person name="Kanesaki Y."/>
            <person name="Higuchi S."/>
            <person name="Fujiwara T."/>
            <person name="Onuma R."/>
            <person name="Era A."/>
            <person name="Ohbayashi R."/>
            <person name="Uzuka A."/>
            <person name="Nozaki H."/>
            <person name="Yoshikawa H."/>
            <person name="Miyagishima S.Y."/>
        </authorList>
    </citation>
    <scope>NUCLEOTIDE SEQUENCE [LARGE SCALE GENOMIC DNA]</scope>
    <source>
        <strain evidence="5 6">NIES-2499</strain>
    </source>
</reference>
<feature type="region of interest" description="Disordered" evidence="4">
    <location>
        <begin position="824"/>
        <end position="863"/>
    </location>
</feature>
<feature type="region of interest" description="Disordered" evidence="4">
    <location>
        <begin position="934"/>
        <end position="966"/>
    </location>
</feature>
<keyword evidence="1" id="KW-0436">Ligase</keyword>
<evidence type="ECO:0000313" key="6">
    <source>
        <dbReference type="Proteomes" id="UP000232323"/>
    </source>
</evidence>
<dbReference type="PANTHER" id="PTHR12241:SF147">
    <property type="entry name" value="TUBULIN POLYGLUTAMYLASE TTLL7"/>
    <property type="match status" value="1"/>
</dbReference>
<gene>
    <name evidence="5" type="ORF">CEUSTIGMA_g11184.t1</name>
</gene>
<evidence type="ECO:0000256" key="3">
    <source>
        <dbReference type="ARBA" id="ARBA00022840"/>
    </source>
</evidence>
<protein>
    <recommendedName>
        <fullName evidence="7">ATP-grasp domain-containing protein</fullName>
    </recommendedName>
</protein>
<dbReference type="InterPro" id="IPR004344">
    <property type="entry name" value="TTL/TTLL_fam"/>
</dbReference>
<dbReference type="PANTHER" id="PTHR12241">
    <property type="entry name" value="TUBULIN POLYGLUTAMYLASE"/>
    <property type="match status" value="1"/>
</dbReference>
<keyword evidence="6" id="KW-1185">Reference proteome</keyword>
<feature type="compositionally biased region" description="Low complexity" evidence="4">
    <location>
        <begin position="636"/>
        <end position="661"/>
    </location>
</feature>
<evidence type="ECO:0000256" key="1">
    <source>
        <dbReference type="ARBA" id="ARBA00022598"/>
    </source>
</evidence>
<dbReference type="GO" id="GO:0000226">
    <property type="term" value="P:microtubule cytoskeleton organization"/>
    <property type="evidence" value="ECO:0007669"/>
    <property type="project" value="TreeGrafter"/>
</dbReference>
<accession>A0A250XLF1</accession>
<feature type="compositionally biased region" description="Basic and acidic residues" evidence="4">
    <location>
        <begin position="717"/>
        <end position="734"/>
    </location>
</feature>
<name>A0A250XLF1_9CHLO</name>
<feature type="compositionally biased region" description="Low complexity" evidence="4">
    <location>
        <begin position="676"/>
        <end position="688"/>
    </location>
</feature>
<feature type="region of interest" description="Disordered" evidence="4">
    <location>
        <begin position="636"/>
        <end position="747"/>
    </location>
</feature>
<keyword evidence="2" id="KW-0547">Nucleotide-binding</keyword>
<dbReference type="EMBL" id="BEGY01000106">
    <property type="protein sequence ID" value="GAX83759.1"/>
    <property type="molecule type" value="Genomic_DNA"/>
</dbReference>
<proteinExistence type="predicted"/>
<evidence type="ECO:0008006" key="7">
    <source>
        <dbReference type="Google" id="ProtNLM"/>
    </source>
</evidence>
<keyword evidence="3" id="KW-0067">ATP-binding</keyword>
<dbReference type="Gene3D" id="3.30.470.20">
    <property type="entry name" value="ATP-grasp fold, B domain"/>
    <property type="match status" value="1"/>
</dbReference>
<dbReference type="AlphaFoldDB" id="A0A250XLF1"/>
<dbReference type="GO" id="GO:0036064">
    <property type="term" value="C:ciliary basal body"/>
    <property type="evidence" value="ECO:0007669"/>
    <property type="project" value="TreeGrafter"/>
</dbReference>
<dbReference type="OrthoDB" id="202825at2759"/>
<dbReference type="Pfam" id="PF03133">
    <property type="entry name" value="TTL"/>
    <property type="match status" value="2"/>
</dbReference>
<feature type="compositionally biased region" description="Polar residues" evidence="4">
    <location>
        <begin position="850"/>
        <end position="863"/>
    </location>
</feature>
<organism evidence="5 6">
    <name type="scientific">Chlamydomonas eustigma</name>
    <dbReference type="NCBI Taxonomy" id="1157962"/>
    <lineage>
        <taxon>Eukaryota</taxon>
        <taxon>Viridiplantae</taxon>
        <taxon>Chlorophyta</taxon>
        <taxon>core chlorophytes</taxon>
        <taxon>Chlorophyceae</taxon>
        <taxon>CS clade</taxon>
        <taxon>Chlamydomonadales</taxon>
        <taxon>Chlamydomonadaceae</taxon>
        <taxon>Chlamydomonas</taxon>
    </lineage>
</organism>
<dbReference type="SUPFAM" id="SSF56059">
    <property type="entry name" value="Glutathione synthetase ATP-binding domain-like"/>
    <property type="match status" value="1"/>
</dbReference>
<dbReference type="PROSITE" id="PS51221">
    <property type="entry name" value="TTL"/>
    <property type="match status" value="1"/>
</dbReference>
<dbReference type="GO" id="GO:0005524">
    <property type="term" value="F:ATP binding"/>
    <property type="evidence" value="ECO:0007669"/>
    <property type="project" value="UniProtKB-KW"/>
</dbReference>
<dbReference type="GO" id="GO:0070740">
    <property type="term" value="F:tubulin-glutamic acid ligase activity"/>
    <property type="evidence" value="ECO:0007669"/>
    <property type="project" value="TreeGrafter"/>
</dbReference>
<dbReference type="GO" id="GO:0015631">
    <property type="term" value="F:tubulin binding"/>
    <property type="evidence" value="ECO:0007669"/>
    <property type="project" value="TreeGrafter"/>
</dbReference>
<evidence type="ECO:0000313" key="5">
    <source>
        <dbReference type="EMBL" id="GAX83759.1"/>
    </source>
</evidence>
<dbReference type="Proteomes" id="UP000232323">
    <property type="component" value="Unassembled WGS sequence"/>
</dbReference>
<evidence type="ECO:0000256" key="2">
    <source>
        <dbReference type="ARBA" id="ARBA00022741"/>
    </source>
</evidence>
<feature type="region of interest" description="Disordered" evidence="4">
    <location>
        <begin position="594"/>
        <end position="618"/>
    </location>
</feature>
<comment type="caution">
    <text evidence="5">The sequence shown here is derived from an EMBL/GenBank/DDBJ whole genome shotgun (WGS) entry which is preliminary data.</text>
</comment>